<dbReference type="FunFam" id="1.10.287.1490:FF:000001">
    <property type="entry name" value="Putative phosphatidylinositol 3-kinase regulatory subunit alpha"/>
    <property type="match status" value="1"/>
</dbReference>
<dbReference type="InterPro" id="IPR036028">
    <property type="entry name" value="SH3-like_dom_sf"/>
</dbReference>
<evidence type="ECO:0000256" key="1">
    <source>
        <dbReference type="ARBA" id="ARBA00009442"/>
    </source>
</evidence>
<dbReference type="SMART" id="SM00324">
    <property type="entry name" value="RhoGAP"/>
    <property type="match status" value="1"/>
</dbReference>
<dbReference type="Ensembl" id="ENSSGRT00000014207.1">
    <property type="protein sequence ID" value="ENSSGRP00000013132.1"/>
    <property type="gene ID" value="ENSSGRG00000002440.1"/>
</dbReference>
<evidence type="ECO:0000256" key="10">
    <source>
        <dbReference type="PROSITE-ProRule" id="PRU00191"/>
    </source>
</evidence>
<proteinExistence type="inferred from homology"/>
<dbReference type="PROSITE" id="PS50238">
    <property type="entry name" value="RHOGAP"/>
    <property type="match status" value="1"/>
</dbReference>
<accession>A0A672KN85</accession>
<feature type="domain" description="SH2" evidence="14">
    <location>
        <begin position="323"/>
        <end position="418"/>
    </location>
</feature>
<feature type="compositionally biased region" description="Pro residues" evidence="13">
    <location>
        <begin position="84"/>
        <end position="102"/>
    </location>
</feature>
<evidence type="ECO:0000256" key="8">
    <source>
        <dbReference type="ARBA" id="ARBA00023288"/>
    </source>
</evidence>
<dbReference type="PRINTS" id="PR00401">
    <property type="entry name" value="SH2DOMAIN"/>
</dbReference>
<dbReference type="PROSITE" id="PS50001">
    <property type="entry name" value="SH2"/>
    <property type="match status" value="2"/>
</dbReference>
<dbReference type="Proteomes" id="UP000472262">
    <property type="component" value="Unassembled WGS sequence"/>
</dbReference>
<keyword evidence="18" id="KW-1185">Reference proteome</keyword>
<name>A0A672KN85_SINGR</name>
<dbReference type="Pfam" id="PF00620">
    <property type="entry name" value="RhoGAP"/>
    <property type="match status" value="1"/>
</dbReference>
<sequence>MSAEGYQYRALYNYKKEREEDIDLHVGDILTVNKGALLSVGYTEGMEERPDEIGWLPGFNESTQEKGDFPGTYVEFIGKKKISPPTPKPRPPRPLPVAPGPTMPDSDSEQSSSTLLDLTEQFTPPEIAPPLVKTKINRSKRCIALPGSLMSVFFKSDPASVELDQMDLQMLCDGLRRYLEDLPQPVVPSVVYSEMIRIAQEVQGTDECAHHLRLVASSSALPPQYWLTLQSLLRHFSRVCQASAANLLSARALAEIFSPTLFRQQPTSCEPSPEAHIRIIEVLVTSEWSDIQAAPALPPKPPKPTSVTNNGMNNNMVLQDAEWYWGDISREEVNEKLRDTADGTFLVRDASTKMHGDYTLTLRKGGNNKLIKIFHRDGKYGFSDPLTFNSVVELIDHYRHESLAQYNPKLDVKLLYPVSKHQQDQVVKEDNVEAVGKKLHEYHQQFQEKNREYDRLYEEYTRTSQEIQMKRTAIEAFNETIKIFEEQCQTQERYSKEYIEKFRREGNEKEIQRIMVNYEKLKSRISEIVDSKRRLEEDLKKQAADYREIDKRMNSIKPDLIQLRKTRDQYLMWLTQKGVRQKKLNEWLGIKSDNQDDQYSMVDDDEDLPHHDERSWKLGDIVRTRAEALLRGKRDGTFLVRDSSKAGCYACSVVLDGEVKHCVINKTPTGYGFAEPYNLYSSLKELVLHYQHTSLVQHNDSLNVTLAYPVYPLRRLPV</sequence>
<dbReference type="InterPro" id="IPR044124">
    <property type="entry name" value="ISH2_PIK3R1"/>
</dbReference>
<dbReference type="SMART" id="SM00252">
    <property type="entry name" value="SH2"/>
    <property type="match status" value="2"/>
</dbReference>
<keyword evidence="6" id="KW-0677">Repeat</keyword>
<dbReference type="Gene3D" id="3.30.505.10">
    <property type="entry name" value="SH2 domain"/>
    <property type="match status" value="2"/>
</dbReference>
<keyword evidence="5" id="KW-0597">Phosphoprotein</keyword>
<dbReference type="InterPro" id="IPR035022">
    <property type="entry name" value="PI3kinase_P85_nSH2"/>
</dbReference>
<dbReference type="SMART" id="SM00326">
    <property type="entry name" value="SH3"/>
    <property type="match status" value="1"/>
</dbReference>
<evidence type="ECO:0000256" key="6">
    <source>
        <dbReference type="ARBA" id="ARBA00022737"/>
    </source>
</evidence>
<dbReference type="InterPro" id="IPR000198">
    <property type="entry name" value="RhoGAP_dom"/>
</dbReference>
<dbReference type="SUPFAM" id="SSF50044">
    <property type="entry name" value="SH3-domain"/>
    <property type="match status" value="1"/>
</dbReference>
<evidence type="ECO:0000256" key="9">
    <source>
        <dbReference type="ARBA" id="ARBA00031433"/>
    </source>
</evidence>
<keyword evidence="3 11" id="KW-0728">SH3 domain</keyword>
<dbReference type="GO" id="GO:0046854">
    <property type="term" value="P:phosphatidylinositol phosphate biosynthetic process"/>
    <property type="evidence" value="ECO:0007669"/>
    <property type="project" value="TreeGrafter"/>
</dbReference>
<gene>
    <name evidence="17" type="primary">LOC107595995</name>
</gene>
<feature type="domain" description="Rho-GAP" evidence="16">
    <location>
        <begin position="116"/>
        <end position="291"/>
    </location>
</feature>
<evidence type="ECO:0000256" key="4">
    <source>
        <dbReference type="ARBA" id="ARBA00022468"/>
    </source>
</evidence>
<dbReference type="FunFam" id="3.30.505.10:FF:000006">
    <property type="entry name" value="Phosphatidylinositol 3-kinase regulatory subunit alpha"/>
    <property type="match status" value="1"/>
</dbReference>
<dbReference type="Gene3D" id="2.30.30.40">
    <property type="entry name" value="SH3 Domains"/>
    <property type="match status" value="1"/>
</dbReference>
<keyword evidence="7 10" id="KW-0727">SH2 domain</keyword>
<keyword evidence="8" id="KW-0449">Lipoprotein</keyword>
<feature type="region of interest" description="Disordered" evidence="13">
    <location>
        <begin position="80"/>
        <end position="114"/>
    </location>
</feature>
<dbReference type="FunFam" id="3.30.505.10:FF:000014">
    <property type="entry name" value="Phosphatidylinositol 3-kinase regulatory subunit alpha"/>
    <property type="match status" value="1"/>
</dbReference>
<keyword evidence="4" id="KW-0343">GTPase activation</keyword>
<dbReference type="SUPFAM" id="SSF48350">
    <property type="entry name" value="GTPase activation domain, GAP"/>
    <property type="match status" value="1"/>
</dbReference>
<evidence type="ECO:0000256" key="3">
    <source>
        <dbReference type="ARBA" id="ARBA00022443"/>
    </source>
</evidence>
<evidence type="ECO:0000313" key="18">
    <source>
        <dbReference type="Proteomes" id="UP000472262"/>
    </source>
</evidence>
<dbReference type="AlphaFoldDB" id="A0A672KN85"/>
<evidence type="ECO:0000313" key="17">
    <source>
        <dbReference type="Ensembl" id="ENSSGRP00000013132.1"/>
    </source>
</evidence>
<dbReference type="InterPro" id="IPR001452">
    <property type="entry name" value="SH3_domain"/>
</dbReference>
<dbReference type="Gene3D" id="1.10.555.10">
    <property type="entry name" value="Rho GTPase activation protein"/>
    <property type="match status" value="1"/>
</dbReference>
<dbReference type="CDD" id="cd11910">
    <property type="entry name" value="SH3_PI3K_p85alpha"/>
    <property type="match status" value="1"/>
</dbReference>
<evidence type="ECO:0000256" key="13">
    <source>
        <dbReference type="SAM" id="MobiDB-lite"/>
    </source>
</evidence>
<dbReference type="GO" id="GO:0008286">
    <property type="term" value="P:insulin receptor signaling pathway"/>
    <property type="evidence" value="ECO:0007669"/>
    <property type="project" value="TreeGrafter"/>
</dbReference>
<comment type="similarity">
    <text evidence="1">Belongs to the PI3K p85 subunit family.</text>
</comment>
<dbReference type="InterPro" id="IPR008936">
    <property type="entry name" value="Rho_GTPase_activation_prot"/>
</dbReference>
<evidence type="ECO:0000259" key="14">
    <source>
        <dbReference type="PROSITE" id="PS50001"/>
    </source>
</evidence>
<evidence type="ECO:0000256" key="5">
    <source>
        <dbReference type="ARBA" id="ARBA00022553"/>
    </source>
</evidence>
<dbReference type="GO" id="GO:0005096">
    <property type="term" value="F:GTPase activator activity"/>
    <property type="evidence" value="ECO:0007669"/>
    <property type="project" value="UniProtKB-KW"/>
</dbReference>
<dbReference type="InterPro" id="IPR032498">
    <property type="entry name" value="PI3K_P85_iSH2"/>
</dbReference>
<dbReference type="InterPro" id="IPR035020">
    <property type="entry name" value="PI3kinase_P85_cSH2"/>
</dbReference>
<dbReference type="GO" id="GO:0046935">
    <property type="term" value="F:1-phosphatidylinositol-3-kinase regulator activity"/>
    <property type="evidence" value="ECO:0007669"/>
    <property type="project" value="TreeGrafter"/>
</dbReference>
<dbReference type="CDD" id="cd09942">
    <property type="entry name" value="SH2_nSH2_p85_like"/>
    <property type="match status" value="1"/>
</dbReference>
<evidence type="ECO:0000256" key="7">
    <source>
        <dbReference type="ARBA" id="ARBA00022999"/>
    </source>
</evidence>
<organism evidence="17 18">
    <name type="scientific">Sinocyclocheilus grahami</name>
    <name type="common">Dianchi golden-line fish</name>
    <name type="synonym">Barbus grahami</name>
    <dbReference type="NCBI Taxonomy" id="75366"/>
    <lineage>
        <taxon>Eukaryota</taxon>
        <taxon>Metazoa</taxon>
        <taxon>Chordata</taxon>
        <taxon>Craniata</taxon>
        <taxon>Vertebrata</taxon>
        <taxon>Euteleostomi</taxon>
        <taxon>Actinopterygii</taxon>
        <taxon>Neopterygii</taxon>
        <taxon>Teleostei</taxon>
        <taxon>Ostariophysi</taxon>
        <taxon>Cypriniformes</taxon>
        <taxon>Cyprinidae</taxon>
        <taxon>Cyprininae</taxon>
        <taxon>Sinocyclocheilus</taxon>
    </lineage>
</organism>
<feature type="domain" description="SH2" evidence="14">
    <location>
        <begin position="616"/>
        <end position="710"/>
    </location>
</feature>
<dbReference type="SUPFAM" id="SSF55550">
    <property type="entry name" value="SH2 domain"/>
    <property type="match status" value="2"/>
</dbReference>
<dbReference type="Gene3D" id="1.10.287.1490">
    <property type="match status" value="1"/>
</dbReference>
<feature type="coiled-coil region" evidence="12">
    <location>
        <begin position="504"/>
        <end position="552"/>
    </location>
</feature>
<dbReference type="CDD" id="cd09930">
    <property type="entry name" value="SH2_cSH2_p85_like"/>
    <property type="match status" value="1"/>
</dbReference>
<dbReference type="Pfam" id="PF00017">
    <property type="entry name" value="SH2"/>
    <property type="match status" value="2"/>
</dbReference>
<dbReference type="InterPro" id="IPR000980">
    <property type="entry name" value="SH2"/>
</dbReference>
<dbReference type="PANTHER" id="PTHR10155:SF3">
    <property type="entry name" value="PHOSPHATIDYLINOSITOL 3-KINASE REGULATORY SUBUNIT ALPHA"/>
    <property type="match status" value="1"/>
</dbReference>
<evidence type="ECO:0000259" key="16">
    <source>
        <dbReference type="PROSITE" id="PS50238"/>
    </source>
</evidence>
<evidence type="ECO:0000256" key="12">
    <source>
        <dbReference type="SAM" id="Coils"/>
    </source>
</evidence>
<dbReference type="PANTHER" id="PTHR10155">
    <property type="entry name" value="PHOSPHATIDYLINOSITOL 3-KINASE REGULATORY SUBUNIT"/>
    <property type="match status" value="1"/>
</dbReference>
<dbReference type="Pfam" id="PF16454">
    <property type="entry name" value="PI3K_P85_iSH2"/>
    <property type="match status" value="1"/>
</dbReference>
<evidence type="ECO:0000256" key="11">
    <source>
        <dbReference type="PROSITE-ProRule" id="PRU00192"/>
    </source>
</evidence>
<dbReference type="GO" id="GO:0005942">
    <property type="term" value="C:phosphatidylinositol 3-kinase complex"/>
    <property type="evidence" value="ECO:0007669"/>
    <property type="project" value="TreeGrafter"/>
</dbReference>
<keyword evidence="12" id="KW-0175">Coiled coil</keyword>
<dbReference type="CDD" id="cd12924">
    <property type="entry name" value="iSH2_PIK3R1"/>
    <property type="match status" value="1"/>
</dbReference>
<dbReference type="FunFam" id="2.30.30.40:FF:000075">
    <property type="entry name" value="phosphatidylinositol 3-kinase regulatory subunit alpha"/>
    <property type="match status" value="1"/>
</dbReference>
<dbReference type="InterPro" id="IPR035591">
    <property type="entry name" value="PI3K_p85alpha_SH3"/>
</dbReference>
<dbReference type="PRINTS" id="PR00678">
    <property type="entry name" value="PI3KINASEP85"/>
</dbReference>
<feature type="domain" description="SH3" evidence="15">
    <location>
        <begin position="3"/>
        <end position="79"/>
    </location>
</feature>
<feature type="coiled-coil region" evidence="12">
    <location>
        <begin position="439"/>
        <end position="466"/>
    </location>
</feature>
<reference evidence="17" key="1">
    <citation type="submission" date="2025-08" db="UniProtKB">
        <authorList>
            <consortium name="Ensembl"/>
        </authorList>
    </citation>
    <scope>IDENTIFICATION</scope>
</reference>
<reference evidence="17" key="2">
    <citation type="submission" date="2025-09" db="UniProtKB">
        <authorList>
            <consortium name="Ensembl"/>
        </authorList>
    </citation>
    <scope>IDENTIFICATION</scope>
</reference>
<protein>
    <recommendedName>
        <fullName evidence="2">Phosphatidylinositol 3-kinase regulatory subunit alpha</fullName>
    </recommendedName>
    <alternativeName>
        <fullName evidence="9">Phosphatidylinositol 3-kinase 85 kDa regulatory subunit alpha</fullName>
    </alternativeName>
</protein>
<evidence type="ECO:0000256" key="2">
    <source>
        <dbReference type="ARBA" id="ARBA00013911"/>
    </source>
</evidence>
<dbReference type="CDD" id="cd04388">
    <property type="entry name" value="RhoGAP_p85"/>
    <property type="match status" value="1"/>
</dbReference>
<dbReference type="InterPro" id="IPR036860">
    <property type="entry name" value="SH2_dom_sf"/>
</dbReference>
<evidence type="ECO:0000259" key="15">
    <source>
        <dbReference type="PROSITE" id="PS50002"/>
    </source>
</evidence>
<dbReference type="PROSITE" id="PS50002">
    <property type="entry name" value="SH3"/>
    <property type="match status" value="1"/>
</dbReference>